<sequence length="410" mass="47367">MQVRGNGGDRRDQSGARTHRDRGHHGGRSGVNDARTRTTTPNTGMLMVGPNFRVGKKIGCGNFGELRLGKNLYNNEHVAIKLEPMKSRAPQLHLEYRYYKLLGNIEGIPQVYYFGPCGKYNAMVMELLGPSLEDLFDLCDRTFTLKTVLMIAIQLITRIEYVHSKHLIYRDVKPENFLIGRISSPQQSTINIIDYGLAKEYIDPETKKHIPYREHKSLTGTARYMSINTHLGKEQSRRDDLEALGHMFMYFLRGSLPWQGLKADTLKERYQKIGDTKRSTPIDVLCENHPEEMAAYLRYVRHLDFFETPDYDYLRKLFSDLYERKGYPHDSEFDWSGKPLQSVTQVTADVPRNQVPRTRNPYQHVDTPDDPGAGHSNAPITQQHPDVDTRTEIKCCCFKRKRNRTVNSRR</sequence>
<evidence type="ECO:0000256" key="13">
    <source>
        <dbReference type="RuleBase" id="RU000304"/>
    </source>
</evidence>
<dbReference type="GO" id="GO:0004674">
    <property type="term" value="F:protein serine/threonine kinase activity"/>
    <property type="evidence" value="ECO:0007669"/>
    <property type="project" value="UniProtKB-KW"/>
</dbReference>
<keyword evidence="6" id="KW-0808">Transferase</keyword>
<dbReference type="GO" id="GO:0071944">
    <property type="term" value="C:cell periphery"/>
    <property type="evidence" value="ECO:0007669"/>
    <property type="project" value="UniProtKB-ARBA"/>
</dbReference>
<feature type="binding site" evidence="12">
    <location>
        <position position="81"/>
    </location>
    <ligand>
        <name>ATP</name>
        <dbReference type="ChEBI" id="CHEBI:30616"/>
    </ligand>
</feature>
<dbReference type="GO" id="GO:0032880">
    <property type="term" value="P:regulation of protein localization"/>
    <property type="evidence" value="ECO:0007669"/>
    <property type="project" value="UniProtKB-ARBA"/>
</dbReference>
<comment type="catalytic activity">
    <reaction evidence="10">
        <text>L-threonyl-[protein] + ATP = O-phospho-L-threonyl-[protein] + ADP + H(+)</text>
        <dbReference type="Rhea" id="RHEA:46608"/>
        <dbReference type="Rhea" id="RHEA-COMP:11060"/>
        <dbReference type="Rhea" id="RHEA-COMP:11605"/>
        <dbReference type="ChEBI" id="CHEBI:15378"/>
        <dbReference type="ChEBI" id="CHEBI:30013"/>
        <dbReference type="ChEBI" id="CHEBI:30616"/>
        <dbReference type="ChEBI" id="CHEBI:61977"/>
        <dbReference type="ChEBI" id="CHEBI:456216"/>
        <dbReference type="EC" id="2.7.11.1"/>
    </reaction>
</comment>
<feature type="domain" description="Protein kinase" evidence="15">
    <location>
        <begin position="52"/>
        <end position="322"/>
    </location>
</feature>
<keyword evidence="5 13" id="KW-0723">Serine/threonine-protein kinase</keyword>
<evidence type="ECO:0000256" key="2">
    <source>
        <dbReference type="ARBA" id="ARBA00005926"/>
    </source>
</evidence>
<proteinExistence type="evidence at transcript level"/>
<comment type="similarity">
    <text evidence="2">Belongs to the protein kinase superfamily. CK1 Ser/Thr protein kinase family. Casein kinase I subfamily.</text>
</comment>
<evidence type="ECO:0000256" key="4">
    <source>
        <dbReference type="ARBA" id="ARBA00022490"/>
    </source>
</evidence>
<dbReference type="PROSITE" id="PS00107">
    <property type="entry name" value="PROTEIN_KINASE_ATP"/>
    <property type="match status" value="1"/>
</dbReference>
<reference evidence="16" key="1">
    <citation type="submission" date="2020-04" db="EMBL/GenBank/DDBJ databases">
        <authorList>
            <person name="Neveu A P."/>
        </authorList>
    </citation>
    <scope>NUCLEOTIDE SEQUENCE</scope>
    <source>
        <tissue evidence="16">Whole embryo</tissue>
    </source>
</reference>
<dbReference type="InterPro" id="IPR008271">
    <property type="entry name" value="Ser/Thr_kinase_AS"/>
</dbReference>
<protein>
    <recommendedName>
        <fullName evidence="3">non-specific serine/threonine protein kinase</fullName>
        <ecNumber evidence="3">2.7.11.1</ecNumber>
    </recommendedName>
</protein>
<gene>
    <name evidence="16" type="primary">Csnk1g3</name>
</gene>
<keyword evidence="4" id="KW-0963">Cytoplasm</keyword>
<evidence type="ECO:0000256" key="3">
    <source>
        <dbReference type="ARBA" id="ARBA00012513"/>
    </source>
</evidence>
<accession>A0A6F9D9Y1</accession>
<dbReference type="PROSITE" id="PS00108">
    <property type="entry name" value="PROTEIN_KINASE_ST"/>
    <property type="match status" value="1"/>
</dbReference>
<keyword evidence="9 12" id="KW-0067">ATP-binding</keyword>
<evidence type="ECO:0000256" key="11">
    <source>
        <dbReference type="ARBA" id="ARBA00048679"/>
    </source>
</evidence>
<dbReference type="EMBL" id="LR784199">
    <property type="protein sequence ID" value="CAB3233978.1"/>
    <property type="molecule type" value="mRNA"/>
</dbReference>
<dbReference type="InterPro" id="IPR050235">
    <property type="entry name" value="CK1_Ser-Thr_kinase"/>
</dbReference>
<dbReference type="SUPFAM" id="SSF56112">
    <property type="entry name" value="Protein kinase-like (PK-like)"/>
    <property type="match status" value="1"/>
</dbReference>
<feature type="compositionally biased region" description="Basic residues" evidence="14">
    <location>
        <begin position="17"/>
        <end position="27"/>
    </location>
</feature>
<dbReference type="InterPro" id="IPR017441">
    <property type="entry name" value="Protein_kinase_ATP_BS"/>
</dbReference>
<feature type="region of interest" description="Disordered" evidence="14">
    <location>
        <begin position="1"/>
        <end position="46"/>
    </location>
</feature>
<evidence type="ECO:0000256" key="7">
    <source>
        <dbReference type="ARBA" id="ARBA00022741"/>
    </source>
</evidence>
<evidence type="ECO:0000256" key="6">
    <source>
        <dbReference type="ARBA" id="ARBA00022679"/>
    </source>
</evidence>
<evidence type="ECO:0000256" key="12">
    <source>
        <dbReference type="PROSITE-ProRule" id="PRU10141"/>
    </source>
</evidence>
<dbReference type="AlphaFoldDB" id="A0A6F9D9Y1"/>
<dbReference type="GO" id="GO:0005737">
    <property type="term" value="C:cytoplasm"/>
    <property type="evidence" value="ECO:0007669"/>
    <property type="project" value="UniProtKB-SubCell"/>
</dbReference>
<keyword evidence="8 16" id="KW-0418">Kinase</keyword>
<evidence type="ECO:0000256" key="8">
    <source>
        <dbReference type="ARBA" id="ARBA00022777"/>
    </source>
</evidence>
<dbReference type="InterPro" id="IPR011009">
    <property type="entry name" value="Kinase-like_dom_sf"/>
</dbReference>
<evidence type="ECO:0000313" key="16">
    <source>
        <dbReference type="EMBL" id="CAB3233978.1"/>
    </source>
</evidence>
<dbReference type="InterPro" id="IPR000719">
    <property type="entry name" value="Prot_kinase_dom"/>
</dbReference>
<dbReference type="FunFam" id="1.10.510.10:FF:000703">
    <property type="entry name" value="Casein kinase I gamma"/>
    <property type="match status" value="1"/>
</dbReference>
<evidence type="ECO:0000256" key="9">
    <source>
        <dbReference type="ARBA" id="ARBA00022840"/>
    </source>
</evidence>
<evidence type="ECO:0000259" key="15">
    <source>
        <dbReference type="PROSITE" id="PS50011"/>
    </source>
</evidence>
<dbReference type="SMART" id="SM00220">
    <property type="entry name" value="S_TKc"/>
    <property type="match status" value="1"/>
</dbReference>
<keyword evidence="7 12" id="KW-0547">Nucleotide-binding</keyword>
<evidence type="ECO:0000256" key="14">
    <source>
        <dbReference type="SAM" id="MobiDB-lite"/>
    </source>
</evidence>
<name>A0A6F9D9Y1_9ASCI</name>
<comment type="catalytic activity">
    <reaction evidence="11">
        <text>L-seryl-[protein] + ATP = O-phospho-L-seryl-[protein] + ADP + H(+)</text>
        <dbReference type="Rhea" id="RHEA:17989"/>
        <dbReference type="Rhea" id="RHEA-COMP:9863"/>
        <dbReference type="Rhea" id="RHEA-COMP:11604"/>
        <dbReference type="ChEBI" id="CHEBI:15378"/>
        <dbReference type="ChEBI" id="CHEBI:29999"/>
        <dbReference type="ChEBI" id="CHEBI:30616"/>
        <dbReference type="ChEBI" id="CHEBI:83421"/>
        <dbReference type="ChEBI" id="CHEBI:456216"/>
        <dbReference type="EC" id="2.7.11.1"/>
    </reaction>
</comment>
<evidence type="ECO:0000256" key="10">
    <source>
        <dbReference type="ARBA" id="ARBA00047899"/>
    </source>
</evidence>
<evidence type="ECO:0000256" key="5">
    <source>
        <dbReference type="ARBA" id="ARBA00022527"/>
    </source>
</evidence>
<evidence type="ECO:0000256" key="1">
    <source>
        <dbReference type="ARBA" id="ARBA00004496"/>
    </source>
</evidence>
<dbReference type="Pfam" id="PF00069">
    <property type="entry name" value="Pkinase"/>
    <property type="match status" value="1"/>
</dbReference>
<dbReference type="PANTHER" id="PTHR11909">
    <property type="entry name" value="CASEIN KINASE-RELATED"/>
    <property type="match status" value="1"/>
</dbReference>
<dbReference type="CDD" id="cd14126">
    <property type="entry name" value="STKc_CK1_gamma"/>
    <property type="match status" value="1"/>
</dbReference>
<comment type="subcellular location">
    <subcellularLocation>
        <location evidence="1">Cytoplasm</location>
    </subcellularLocation>
</comment>
<dbReference type="EC" id="2.7.11.1" evidence="3"/>
<dbReference type="Gene3D" id="1.10.510.10">
    <property type="entry name" value="Transferase(Phosphotransferase) domain 1"/>
    <property type="match status" value="1"/>
</dbReference>
<feature type="region of interest" description="Disordered" evidence="14">
    <location>
        <begin position="351"/>
        <end position="386"/>
    </location>
</feature>
<dbReference type="GO" id="GO:0005524">
    <property type="term" value="F:ATP binding"/>
    <property type="evidence" value="ECO:0007669"/>
    <property type="project" value="UniProtKB-UniRule"/>
</dbReference>
<dbReference type="PROSITE" id="PS50011">
    <property type="entry name" value="PROTEIN_KINASE_DOM"/>
    <property type="match status" value="1"/>
</dbReference>
<organism evidence="16">
    <name type="scientific">Phallusia mammillata</name>
    <dbReference type="NCBI Taxonomy" id="59560"/>
    <lineage>
        <taxon>Eukaryota</taxon>
        <taxon>Metazoa</taxon>
        <taxon>Chordata</taxon>
        <taxon>Tunicata</taxon>
        <taxon>Ascidiacea</taxon>
        <taxon>Phlebobranchia</taxon>
        <taxon>Ascidiidae</taxon>
        <taxon>Phallusia</taxon>
    </lineage>
</organism>